<reference evidence="2 3" key="1">
    <citation type="journal article" date="2020" name="Genomics">
        <title>Complete, high-quality genomes from long-read metagenomic sequencing of two wolf lichen thalli reveals enigmatic genome architecture.</title>
        <authorList>
            <person name="McKenzie S.K."/>
            <person name="Walston R.F."/>
            <person name="Allen J.L."/>
        </authorList>
    </citation>
    <scope>NUCLEOTIDE SEQUENCE [LARGE SCALE GENOMIC DNA]</scope>
    <source>
        <strain evidence="2">WasteWater2</strain>
    </source>
</reference>
<name>A0A8H6L3V9_9LECA</name>
<organism evidence="2 3">
    <name type="scientific">Letharia columbiana</name>
    <dbReference type="NCBI Taxonomy" id="112416"/>
    <lineage>
        <taxon>Eukaryota</taxon>
        <taxon>Fungi</taxon>
        <taxon>Dikarya</taxon>
        <taxon>Ascomycota</taxon>
        <taxon>Pezizomycotina</taxon>
        <taxon>Lecanoromycetes</taxon>
        <taxon>OSLEUM clade</taxon>
        <taxon>Lecanoromycetidae</taxon>
        <taxon>Lecanorales</taxon>
        <taxon>Lecanorineae</taxon>
        <taxon>Parmeliaceae</taxon>
        <taxon>Letharia</taxon>
    </lineage>
</organism>
<evidence type="ECO:0000256" key="1">
    <source>
        <dbReference type="SAM" id="MobiDB-lite"/>
    </source>
</evidence>
<feature type="region of interest" description="Disordered" evidence="1">
    <location>
        <begin position="1"/>
        <end position="47"/>
    </location>
</feature>
<comment type="caution">
    <text evidence="2">The sequence shown here is derived from an EMBL/GenBank/DDBJ whole genome shotgun (WGS) entry which is preliminary data.</text>
</comment>
<dbReference type="GeneID" id="59288909"/>
<keyword evidence="3" id="KW-1185">Reference proteome</keyword>
<dbReference type="RefSeq" id="XP_037164017.1">
    <property type="nucleotide sequence ID" value="XM_037309156.1"/>
</dbReference>
<proteinExistence type="predicted"/>
<protein>
    <recommendedName>
        <fullName evidence="4">Ankyrin repeat protein</fullName>
    </recommendedName>
</protein>
<sequence>MTAPSASASAEAPHGAAPTTPALANGKASAAPPKVTGENTVELDKIAPPEDKLPLHEDIMQLARLGEIGPIQTLCETGKFNARYKDQEGITPLHRIHKLSSIVK</sequence>
<accession>A0A8H6L3V9</accession>
<gene>
    <name evidence="2" type="ORF">HO173_007252</name>
</gene>
<evidence type="ECO:0008006" key="4">
    <source>
        <dbReference type="Google" id="ProtNLM"/>
    </source>
</evidence>
<dbReference type="Proteomes" id="UP000578531">
    <property type="component" value="Unassembled WGS sequence"/>
</dbReference>
<feature type="compositionally biased region" description="Low complexity" evidence="1">
    <location>
        <begin position="1"/>
        <end position="18"/>
    </location>
</feature>
<dbReference type="OrthoDB" id="6781668at2759"/>
<evidence type="ECO:0000313" key="3">
    <source>
        <dbReference type="Proteomes" id="UP000578531"/>
    </source>
</evidence>
<dbReference type="EMBL" id="JACCJC010000029">
    <property type="protein sequence ID" value="KAF6234626.1"/>
    <property type="molecule type" value="Genomic_DNA"/>
</dbReference>
<evidence type="ECO:0000313" key="2">
    <source>
        <dbReference type="EMBL" id="KAF6234626.1"/>
    </source>
</evidence>
<dbReference type="AlphaFoldDB" id="A0A8H6L3V9"/>